<reference evidence="2 3" key="1">
    <citation type="submission" date="2014-01" db="EMBL/GenBank/DDBJ databases">
        <title>Comparative genomics of Fusobacterium necrophorum wild isolates.</title>
        <authorList>
            <person name="Kittichotirat W."/>
            <person name="Bumgarner R.E."/>
            <person name="Lawrence P."/>
        </authorList>
    </citation>
    <scope>NUCLEOTIDE SEQUENCE [LARGE SCALE GENOMIC DNA]</scope>
    <source>
        <strain evidence="2 3">BL</strain>
    </source>
</reference>
<dbReference type="InterPro" id="IPR052018">
    <property type="entry name" value="PHP_domain"/>
</dbReference>
<dbReference type="PANTHER" id="PTHR42924">
    <property type="entry name" value="EXONUCLEASE"/>
    <property type="match status" value="1"/>
</dbReference>
<comment type="caution">
    <text evidence="2">The sequence shown here is derived from an EMBL/GenBank/DDBJ whole genome shotgun (WGS) entry which is preliminary data.</text>
</comment>
<dbReference type="Proteomes" id="UP000027473">
    <property type="component" value="Unassembled WGS sequence"/>
</dbReference>
<dbReference type="GO" id="GO:0004534">
    <property type="term" value="F:5'-3' RNA exonuclease activity"/>
    <property type="evidence" value="ECO:0007669"/>
    <property type="project" value="TreeGrafter"/>
</dbReference>
<dbReference type="EMBL" id="JAAC01000142">
    <property type="protein sequence ID" value="KDE62185.1"/>
    <property type="molecule type" value="Genomic_DNA"/>
</dbReference>
<sequence>MLQSSFFLLIHLLRKEDGVDMKVDLHLHSTASDGSFSPKQIVQLAIMKKMRAIALTDHDTIDGLLEAKCEAEKWGLEFVMGIEFSTYWKNHEVHILGYFLNLEDTRFVQAIENLKFLREERNKKIIQLLQNYDIILNMTSLQEKYPNQSIGRVHIAKEMIEQGRVKDMKEAFSKYLAQGGLAYVEKEGLTPHMAVQLLKENSAFSSLAHPKFISKDENEILQLIQELKNIGLNAIEANYAGFKSYEIRKYRSWAKTFDLLVTGGSDFHGSNRKNIEIGMQGLDYSQFNKFRR</sequence>
<dbReference type="PANTHER" id="PTHR42924:SF3">
    <property type="entry name" value="POLYMERASE_HISTIDINOL PHOSPHATASE N-TERMINAL DOMAIN-CONTAINING PROTEIN"/>
    <property type="match status" value="1"/>
</dbReference>
<dbReference type="InterPro" id="IPR003141">
    <property type="entry name" value="Pol/His_phosphatase_N"/>
</dbReference>
<organism evidence="2 3">
    <name type="scientific">Fusobacterium necrophorum BL</name>
    <dbReference type="NCBI Taxonomy" id="1441732"/>
    <lineage>
        <taxon>Bacteria</taxon>
        <taxon>Fusobacteriati</taxon>
        <taxon>Fusobacteriota</taxon>
        <taxon>Fusobacteriia</taxon>
        <taxon>Fusobacteriales</taxon>
        <taxon>Fusobacteriaceae</taxon>
        <taxon>Fusobacterium</taxon>
    </lineage>
</organism>
<dbReference type="CDD" id="cd07438">
    <property type="entry name" value="PHP_HisPPase_AMP"/>
    <property type="match status" value="1"/>
</dbReference>
<accession>A0AB73BUR5</accession>
<dbReference type="SUPFAM" id="SSF89550">
    <property type="entry name" value="PHP domain-like"/>
    <property type="match status" value="1"/>
</dbReference>
<feature type="domain" description="Polymerase/histidinol phosphatase N-terminal" evidence="1">
    <location>
        <begin position="23"/>
        <end position="88"/>
    </location>
</feature>
<dbReference type="InterPro" id="IPR016195">
    <property type="entry name" value="Pol/histidinol_Pase-like"/>
</dbReference>
<dbReference type="Gene3D" id="3.20.20.140">
    <property type="entry name" value="Metal-dependent hydrolases"/>
    <property type="match status" value="1"/>
</dbReference>
<dbReference type="GO" id="GO:0035312">
    <property type="term" value="F:5'-3' DNA exonuclease activity"/>
    <property type="evidence" value="ECO:0007669"/>
    <property type="project" value="TreeGrafter"/>
</dbReference>
<proteinExistence type="predicted"/>
<name>A0AB73BUR5_9FUSO</name>
<dbReference type="Pfam" id="PF02811">
    <property type="entry name" value="PHP"/>
    <property type="match status" value="1"/>
</dbReference>
<dbReference type="Gene3D" id="1.10.150.650">
    <property type="match status" value="1"/>
</dbReference>
<dbReference type="InterPro" id="IPR004013">
    <property type="entry name" value="PHP_dom"/>
</dbReference>
<evidence type="ECO:0000313" key="2">
    <source>
        <dbReference type="EMBL" id="KDE62185.1"/>
    </source>
</evidence>
<dbReference type="AlphaFoldDB" id="A0AB73BUR5"/>
<evidence type="ECO:0000259" key="1">
    <source>
        <dbReference type="SMART" id="SM00481"/>
    </source>
</evidence>
<evidence type="ECO:0000313" key="3">
    <source>
        <dbReference type="Proteomes" id="UP000027473"/>
    </source>
</evidence>
<gene>
    <name evidence="2" type="ORF">FUSO3_08600</name>
</gene>
<dbReference type="SMART" id="SM00481">
    <property type="entry name" value="POLIIIAc"/>
    <property type="match status" value="1"/>
</dbReference>
<protein>
    <submittedName>
        <fullName evidence="2">Histidinol phosphatase</fullName>
    </submittedName>
</protein>